<evidence type="ECO:0000256" key="1">
    <source>
        <dbReference type="SAM" id="MobiDB-lite"/>
    </source>
</evidence>
<feature type="non-terminal residue" evidence="2">
    <location>
        <position position="147"/>
    </location>
</feature>
<feature type="region of interest" description="Disordered" evidence="1">
    <location>
        <begin position="127"/>
        <end position="147"/>
    </location>
</feature>
<gene>
    <name evidence="2" type="ORF">g.2245</name>
</gene>
<accession>A0A1E1WFP6</accession>
<dbReference type="AlphaFoldDB" id="A0A1E1WFP6"/>
<protein>
    <submittedName>
        <fullName evidence="2">Uncharacterized protein</fullName>
    </submittedName>
</protein>
<feature type="non-terminal residue" evidence="2">
    <location>
        <position position="1"/>
    </location>
</feature>
<organism evidence="2">
    <name type="scientific">Pectinophora gossypiella</name>
    <name type="common">Cotton pink bollworm</name>
    <name type="synonym">Depressaria gossypiella</name>
    <dbReference type="NCBI Taxonomy" id="13191"/>
    <lineage>
        <taxon>Eukaryota</taxon>
        <taxon>Metazoa</taxon>
        <taxon>Ecdysozoa</taxon>
        <taxon>Arthropoda</taxon>
        <taxon>Hexapoda</taxon>
        <taxon>Insecta</taxon>
        <taxon>Pterygota</taxon>
        <taxon>Neoptera</taxon>
        <taxon>Endopterygota</taxon>
        <taxon>Lepidoptera</taxon>
        <taxon>Glossata</taxon>
        <taxon>Ditrysia</taxon>
        <taxon>Gelechioidea</taxon>
        <taxon>Gelechiidae</taxon>
        <taxon>Apatetrinae</taxon>
        <taxon>Pectinophora</taxon>
    </lineage>
</organism>
<dbReference type="EMBL" id="GDQN01005255">
    <property type="protein sequence ID" value="JAT85799.1"/>
    <property type="molecule type" value="Transcribed_RNA"/>
</dbReference>
<reference evidence="2" key="1">
    <citation type="submission" date="2015-09" db="EMBL/GenBank/DDBJ databases">
        <title>De novo assembly of Pectinophora gossypiella (Pink Bollworm) gut transcriptome.</title>
        <authorList>
            <person name="Tassone E.E."/>
        </authorList>
    </citation>
    <scope>NUCLEOTIDE SEQUENCE</scope>
</reference>
<name>A0A1E1WFP6_PECGO</name>
<evidence type="ECO:0000313" key="2">
    <source>
        <dbReference type="EMBL" id="JAT85799.1"/>
    </source>
</evidence>
<sequence>SAQLRIADDDNNVETKHSKSLKPETLLEPIDKSPLIDYKAVIESERLEKDTPEPFDYAEIMNDNRADLDQGGNPLRSFGKSNAGERTYSYIFFKVPQPINDTLKQRLCEVSLNAKQCLDDKGFLNDEKSASESDVKKQIAVEVQHAE</sequence>
<proteinExistence type="predicted"/>
<feature type="region of interest" description="Disordered" evidence="1">
    <location>
        <begin position="1"/>
        <end position="26"/>
    </location>
</feature>